<organism evidence="3 4">
    <name type="scientific">Letharia lupina</name>
    <dbReference type="NCBI Taxonomy" id="560253"/>
    <lineage>
        <taxon>Eukaryota</taxon>
        <taxon>Fungi</taxon>
        <taxon>Dikarya</taxon>
        <taxon>Ascomycota</taxon>
        <taxon>Pezizomycotina</taxon>
        <taxon>Lecanoromycetes</taxon>
        <taxon>OSLEUM clade</taxon>
        <taxon>Lecanoromycetidae</taxon>
        <taxon>Lecanorales</taxon>
        <taxon>Lecanorineae</taxon>
        <taxon>Parmeliaceae</taxon>
        <taxon>Letharia</taxon>
    </lineage>
</organism>
<evidence type="ECO:0000313" key="4">
    <source>
        <dbReference type="Proteomes" id="UP000593566"/>
    </source>
</evidence>
<evidence type="ECO:0000256" key="1">
    <source>
        <dbReference type="SAM" id="MobiDB-lite"/>
    </source>
</evidence>
<dbReference type="RefSeq" id="XP_037154486.1">
    <property type="nucleotide sequence ID" value="XM_037300638.1"/>
</dbReference>
<comment type="caution">
    <text evidence="3">The sequence shown here is derived from an EMBL/GenBank/DDBJ whole genome shotgun (WGS) entry which is preliminary data.</text>
</comment>
<reference evidence="3 4" key="1">
    <citation type="journal article" date="2020" name="Genomics">
        <title>Complete, high-quality genomes from long-read metagenomic sequencing of two wolf lichen thalli reveals enigmatic genome architecture.</title>
        <authorList>
            <person name="McKenzie S.K."/>
            <person name="Walston R.F."/>
            <person name="Allen J.L."/>
        </authorList>
    </citation>
    <scope>NUCLEOTIDE SEQUENCE [LARGE SCALE GENOMIC DNA]</scope>
    <source>
        <strain evidence="3">WasteWater1</strain>
    </source>
</reference>
<dbReference type="GeneID" id="59338174"/>
<sequence length="391" mass="41199">MGHPQPAMLKQRTLSSSGNYESPFPTSTGLPATSAQLLGSGNDLSVMAGQTIVMITLAHDRHGPGSGSLPTGTDTITMSSLTLSSANTMSAPAASNTDDCGVYLLFGDFGQQLRFGRVGTVPSFTRISLVRVSQVFEVSAIATALSKDDWGGTFYVDKDVKSITALRLVFAFLQIIIGIGAALAGLGPAVEDAIASGGVALFGDPYLPRMIHIGLEVFRLPMPTFASEDNTFQKLANLGGILGEIVVGAMEGFTSANNELMEGNNYDGTGDIRSYSAGGAPYEVAGYDYDNNTGCNRVRPALESQWANPGAQGASWEGTFTIPVCDVSTAIEADYQDKQYILQPYIGDNSRPLWCGPVCGGNLTTTQAFNAAAQMTKFDSPKQACSWSPGY</sequence>
<dbReference type="EMBL" id="JACCJB010000007">
    <property type="protein sequence ID" value="KAF6225777.1"/>
    <property type="molecule type" value="Genomic_DNA"/>
</dbReference>
<feature type="region of interest" description="Disordered" evidence="1">
    <location>
        <begin position="1"/>
        <end position="29"/>
    </location>
</feature>
<dbReference type="AlphaFoldDB" id="A0A8H6CLX6"/>
<keyword evidence="4" id="KW-1185">Reference proteome</keyword>
<feature type="compositionally biased region" description="Polar residues" evidence="1">
    <location>
        <begin position="12"/>
        <end position="29"/>
    </location>
</feature>
<keyword evidence="2" id="KW-0472">Membrane</keyword>
<gene>
    <name evidence="3" type="ORF">HO133_009779</name>
</gene>
<evidence type="ECO:0000256" key="2">
    <source>
        <dbReference type="SAM" id="Phobius"/>
    </source>
</evidence>
<accession>A0A8H6CLX6</accession>
<feature type="transmembrane region" description="Helical" evidence="2">
    <location>
        <begin position="168"/>
        <end position="186"/>
    </location>
</feature>
<proteinExistence type="predicted"/>
<name>A0A8H6CLX6_9LECA</name>
<evidence type="ECO:0000313" key="3">
    <source>
        <dbReference type="EMBL" id="KAF6225777.1"/>
    </source>
</evidence>
<keyword evidence="2" id="KW-0812">Transmembrane</keyword>
<keyword evidence="2" id="KW-1133">Transmembrane helix</keyword>
<protein>
    <submittedName>
        <fullName evidence="3">Uncharacterized protein</fullName>
    </submittedName>
</protein>
<dbReference type="Proteomes" id="UP000593566">
    <property type="component" value="Unassembled WGS sequence"/>
</dbReference>